<sequence length="695" mass="78695">MFITAREKAILEFLIKKSGKHTELSIATFLHVSVRTIQRDLKNVEKIVEKFDLKIAKSVDNGLSIVGADQNIYRLIQELIKIKPVDLSVEERKLLSLIKLLGANGPLKLAPLAKALGVSITTLGTYLDDLADWVSNFGIQLVRKRGIGVEIIGSESSKRKALASFFLTYFNEELIENLLLISNEAIDSEQILFYFKKEYLQGIDEIVSSTISGIHSKLADSDYIGFLVQTCVSLQRIESDFRLQADEVDLQSLKESEEFSAIKALSGKVLETFSIVIGDVEMAFLAAVLKGSKLKEAESAYYDSVLIGRSLKRVIQDVSHQMNIDLTSDFSLFQGLMAHMEPSIFRVRQNMSTFNPLTDEIKKKYPLLFMAVSNSLAKEFKGISFPDDEVAYVVLHFGSALELRKEEIRIRALVVCPTGIGTSKMLASRIKKEVGEISSIDIASIKDMQTLDLKQYQIIISTVQLPLRSIEYVYVNPLLYEHDIEAINRYLGKHIKDFTRITSNTPEVKKPKQNKSNVSLQEFMNDLEISQKCIRTLLRNFSVYREKDSSTYEDCMKAMILECAKQGFVTDVEGVYHQLLHRESKGGLGIPNTHLAFYHCRHEGIQEMVFHIAHLKNPYKVKGMDGKQMDIHNLLLLLAPESLNQLELEIISIVSTTIVEDRESLMIFSSANESMIRSKLEETFLNFLQNKFVKE</sequence>
<comment type="caution">
    <text evidence="9">The sequence shown here is derived from an EMBL/GenBank/DDBJ whole genome shotgun (WGS) entry which is preliminary data.</text>
</comment>
<dbReference type="InterPro" id="IPR011608">
    <property type="entry name" value="PRD"/>
</dbReference>
<evidence type="ECO:0000259" key="6">
    <source>
        <dbReference type="PROSITE" id="PS51094"/>
    </source>
</evidence>
<dbReference type="CDD" id="cd05568">
    <property type="entry name" value="PTS_IIB_bgl_like"/>
    <property type="match status" value="1"/>
</dbReference>
<dbReference type="PROSITE" id="PS51099">
    <property type="entry name" value="PTS_EIIB_TYPE_2"/>
    <property type="match status" value="1"/>
</dbReference>
<dbReference type="GO" id="GO:0009401">
    <property type="term" value="P:phosphoenolpyruvate-dependent sugar phosphotransferase system"/>
    <property type="evidence" value="ECO:0007669"/>
    <property type="project" value="InterPro"/>
</dbReference>
<dbReference type="RefSeq" id="WP_025727611.1">
    <property type="nucleotide sequence ID" value="NZ_JAAIWK010000001.1"/>
</dbReference>
<organism evidence="9 10">
    <name type="scientific">Heyndrickxia ginsengihumi</name>
    <dbReference type="NCBI Taxonomy" id="363870"/>
    <lineage>
        <taxon>Bacteria</taxon>
        <taxon>Bacillati</taxon>
        <taxon>Bacillota</taxon>
        <taxon>Bacilli</taxon>
        <taxon>Bacillales</taxon>
        <taxon>Bacillaceae</taxon>
        <taxon>Heyndrickxia</taxon>
    </lineage>
</organism>
<dbReference type="PROSITE" id="PS51094">
    <property type="entry name" value="PTS_EIIA_TYPE_2"/>
    <property type="match status" value="1"/>
</dbReference>
<dbReference type="SUPFAM" id="SSF55804">
    <property type="entry name" value="Phoshotransferase/anion transport protein"/>
    <property type="match status" value="1"/>
</dbReference>
<dbReference type="Pfam" id="PF05043">
    <property type="entry name" value="Mga"/>
    <property type="match status" value="1"/>
</dbReference>
<dbReference type="GO" id="GO:0008982">
    <property type="term" value="F:protein-N(PI)-phosphohistidine-sugar phosphotransferase activity"/>
    <property type="evidence" value="ECO:0007669"/>
    <property type="project" value="InterPro"/>
</dbReference>
<dbReference type="GO" id="GO:0006355">
    <property type="term" value="P:regulation of DNA-templated transcription"/>
    <property type="evidence" value="ECO:0007669"/>
    <property type="project" value="InterPro"/>
</dbReference>
<keyword evidence="1" id="KW-0808">Transferase</keyword>
<name>A0A6M0P1Q9_9BACI</name>
<dbReference type="Gene3D" id="1.10.1790.10">
    <property type="entry name" value="PRD domain"/>
    <property type="match status" value="1"/>
</dbReference>
<reference evidence="9 10" key="2">
    <citation type="submission" date="2020-03" db="EMBL/GenBank/DDBJ databases">
        <title>Bacillus aquiflavi sp. nov., isolated from yellow water of strong flavor Chinese baijiu in Yibin region of China.</title>
        <authorList>
            <person name="Xie J."/>
        </authorList>
    </citation>
    <scope>NUCLEOTIDE SEQUENCE [LARGE SCALE GENOMIC DNA]</scope>
    <source>
        <strain evidence="9 10">Gsoil 114</strain>
    </source>
</reference>
<dbReference type="Pfam" id="PF02302">
    <property type="entry name" value="PTS_IIB"/>
    <property type="match status" value="1"/>
</dbReference>
<feature type="domain" description="PRD" evidence="8">
    <location>
        <begin position="194"/>
        <end position="299"/>
    </location>
</feature>
<protein>
    <submittedName>
        <fullName evidence="9">BglG family transcription antiterminator</fullName>
    </submittedName>
</protein>
<proteinExistence type="predicted"/>
<evidence type="ECO:0000256" key="1">
    <source>
        <dbReference type="ARBA" id="ARBA00022679"/>
    </source>
</evidence>
<keyword evidence="5" id="KW-0804">Transcription</keyword>
<gene>
    <name evidence="9" type="ORF">G4D61_00420</name>
</gene>
<dbReference type="Gene3D" id="3.40.930.10">
    <property type="entry name" value="Mannitol-specific EII, Chain A"/>
    <property type="match status" value="1"/>
</dbReference>
<evidence type="ECO:0000313" key="9">
    <source>
        <dbReference type="EMBL" id="NEY18431.1"/>
    </source>
</evidence>
<evidence type="ECO:0000256" key="4">
    <source>
        <dbReference type="ARBA" id="ARBA00023159"/>
    </source>
</evidence>
<dbReference type="Pfam" id="PF00874">
    <property type="entry name" value="PRD"/>
    <property type="match status" value="1"/>
</dbReference>
<dbReference type="InterPro" id="IPR013011">
    <property type="entry name" value="PTS_EIIB_2"/>
</dbReference>
<evidence type="ECO:0000313" key="10">
    <source>
        <dbReference type="Proteomes" id="UP000476934"/>
    </source>
</evidence>
<dbReference type="EMBL" id="JAAIWK010000001">
    <property type="protein sequence ID" value="NEY18431.1"/>
    <property type="molecule type" value="Genomic_DNA"/>
</dbReference>
<evidence type="ECO:0000256" key="5">
    <source>
        <dbReference type="ARBA" id="ARBA00023163"/>
    </source>
</evidence>
<keyword evidence="3" id="KW-0805">Transcription regulation</keyword>
<dbReference type="InterPro" id="IPR003501">
    <property type="entry name" value="PTS_EIIB_2/3"/>
</dbReference>
<keyword evidence="10" id="KW-1185">Reference proteome</keyword>
<dbReference type="InterPro" id="IPR050661">
    <property type="entry name" value="BglG_antiterminators"/>
</dbReference>
<evidence type="ECO:0000259" key="7">
    <source>
        <dbReference type="PROSITE" id="PS51099"/>
    </source>
</evidence>
<dbReference type="PANTHER" id="PTHR30185:SF18">
    <property type="entry name" value="TRANSCRIPTIONAL REGULATOR MTLR"/>
    <property type="match status" value="1"/>
</dbReference>
<dbReference type="Gene3D" id="3.40.50.2300">
    <property type="match status" value="1"/>
</dbReference>
<evidence type="ECO:0000256" key="3">
    <source>
        <dbReference type="ARBA" id="ARBA00023015"/>
    </source>
</evidence>
<dbReference type="Pfam" id="PF00359">
    <property type="entry name" value="PTS_EIIA_2"/>
    <property type="match status" value="1"/>
</dbReference>
<evidence type="ECO:0000256" key="2">
    <source>
        <dbReference type="ARBA" id="ARBA00022737"/>
    </source>
</evidence>
<dbReference type="PROSITE" id="PS51372">
    <property type="entry name" value="PRD_2"/>
    <property type="match status" value="2"/>
</dbReference>
<feature type="domain" description="PTS EIIA type-2" evidence="6">
    <location>
        <begin position="536"/>
        <end position="683"/>
    </location>
</feature>
<feature type="domain" description="PRD" evidence="8">
    <location>
        <begin position="302"/>
        <end position="407"/>
    </location>
</feature>
<dbReference type="SUPFAM" id="SSF52794">
    <property type="entry name" value="PTS system IIB component-like"/>
    <property type="match status" value="1"/>
</dbReference>
<accession>A0A6M0P1Q9</accession>
<feature type="domain" description="PTS EIIB type-2" evidence="7">
    <location>
        <begin position="410"/>
        <end position="499"/>
    </location>
</feature>
<dbReference type="PANTHER" id="PTHR30185">
    <property type="entry name" value="CRYPTIC BETA-GLUCOSIDE BGL OPERON ANTITERMINATOR"/>
    <property type="match status" value="1"/>
</dbReference>
<dbReference type="AlphaFoldDB" id="A0A6M0P1Q9"/>
<dbReference type="InterPro" id="IPR036634">
    <property type="entry name" value="PRD_sf"/>
</dbReference>
<dbReference type="InterPro" id="IPR007737">
    <property type="entry name" value="Mga_HTH"/>
</dbReference>
<keyword evidence="2" id="KW-0677">Repeat</keyword>
<dbReference type="Proteomes" id="UP000476934">
    <property type="component" value="Unassembled WGS sequence"/>
</dbReference>
<dbReference type="InterPro" id="IPR002178">
    <property type="entry name" value="PTS_EIIA_type-2_dom"/>
</dbReference>
<dbReference type="SUPFAM" id="SSF63520">
    <property type="entry name" value="PTS-regulatory domain, PRD"/>
    <property type="match status" value="2"/>
</dbReference>
<dbReference type="InterPro" id="IPR036095">
    <property type="entry name" value="PTS_EIIB-like_sf"/>
</dbReference>
<reference evidence="9 10" key="1">
    <citation type="submission" date="2020-02" db="EMBL/GenBank/DDBJ databases">
        <authorList>
            <person name="Feng H."/>
        </authorList>
    </citation>
    <scope>NUCLEOTIDE SEQUENCE [LARGE SCALE GENOMIC DNA]</scope>
    <source>
        <strain evidence="9 10">Gsoil 114</strain>
    </source>
</reference>
<dbReference type="InterPro" id="IPR016152">
    <property type="entry name" value="PTrfase/Anion_transptr"/>
</dbReference>
<keyword evidence="4" id="KW-0010">Activator</keyword>
<evidence type="ECO:0000259" key="8">
    <source>
        <dbReference type="PROSITE" id="PS51372"/>
    </source>
</evidence>